<dbReference type="EMBL" id="LGRX02030081">
    <property type="protein sequence ID" value="KAK3246190.1"/>
    <property type="molecule type" value="Genomic_DNA"/>
</dbReference>
<protein>
    <submittedName>
        <fullName evidence="2">Uncharacterized protein</fullName>
    </submittedName>
</protein>
<keyword evidence="1" id="KW-0175">Coiled coil</keyword>
<comment type="caution">
    <text evidence="2">The sequence shown here is derived from an EMBL/GenBank/DDBJ whole genome shotgun (WGS) entry which is preliminary data.</text>
</comment>
<accession>A0AAE0F0V6</accession>
<evidence type="ECO:0000313" key="3">
    <source>
        <dbReference type="Proteomes" id="UP001190700"/>
    </source>
</evidence>
<name>A0AAE0F0V6_9CHLO</name>
<proteinExistence type="predicted"/>
<reference evidence="2 3" key="1">
    <citation type="journal article" date="2015" name="Genome Biol. Evol.">
        <title>Comparative Genomics of a Bacterivorous Green Alga Reveals Evolutionary Causalities and Consequences of Phago-Mixotrophic Mode of Nutrition.</title>
        <authorList>
            <person name="Burns J.A."/>
            <person name="Paasch A."/>
            <person name="Narechania A."/>
            <person name="Kim E."/>
        </authorList>
    </citation>
    <scope>NUCLEOTIDE SEQUENCE [LARGE SCALE GENOMIC DNA]</scope>
    <source>
        <strain evidence="2 3">PLY_AMNH</strain>
    </source>
</reference>
<gene>
    <name evidence="2" type="ORF">CYMTET_44269</name>
</gene>
<keyword evidence="3" id="KW-1185">Reference proteome</keyword>
<feature type="coiled-coil region" evidence="1">
    <location>
        <begin position="235"/>
        <end position="278"/>
    </location>
</feature>
<dbReference type="Proteomes" id="UP001190700">
    <property type="component" value="Unassembled WGS sequence"/>
</dbReference>
<evidence type="ECO:0000313" key="2">
    <source>
        <dbReference type="EMBL" id="KAK3246190.1"/>
    </source>
</evidence>
<organism evidence="2 3">
    <name type="scientific">Cymbomonas tetramitiformis</name>
    <dbReference type="NCBI Taxonomy" id="36881"/>
    <lineage>
        <taxon>Eukaryota</taxon>
        <taxon>Viridiplantae</taxon>
        <taxon>Chlorophyta</taxon>
        <taxon>Pyramimonadophyceae</taxon>
        <taxon>Pyramimonadales</taxon>
        <taxon>Pyramimonadaceae</taxon>
        <taxon>Cymbomonas</taxon>
    </lineage>
</organism>
<evidence type="ECO:0000256" key="1">
    <source>
        <dbReference type="SAM" id="Coils"/>
    </source>
</evidence>
<dbReference type="AlphaFoldDB" id="A0AAE0F0V6"/>
<sequence length="293" mass="32386">MAEEVAIVMFSDPQGGVSAQQASTQDEDVCEIPPTAPTVLDKKLMWNGSLGDERKLTLMRQVVALKPFKGCGDHGSLGKTWDKVAENISGTREFRGYDLQGRYLKDFVCERLLKEFTKSNNKNKNKTGTDDEEVDEFVILCTDACSLRDGGLQLMQQRHADKAANKNADTAAGEALLHAAVAGMEGGQENARVSAKRNYDKMNDNEAQMQEPTGRVKDKSAATKRHSGGVEDQLAAILENRKQQSAAKLALKERQLALRESAARIAGEKWELEKAERQLKLELLRKGQQHAML</sequence>